<sequence>LKNYPFILLDDHDLRENRIAMKMLCFTSTASSLTLHKLFQWQNSDRRLSAKQAAGLSKAEVDDIREVFDLFDFWDGRDGMVDASKVPDLLRCTGINPTNAVCLKNGACRNPGEIQYKFEEFLSVYQAILRDRSNVTKAMFTELFRTFDRESQGLIDVAQLRAVLVTHGERLSEKEVDEVFTATGVQQEVDGHIKYEGRLLKVDHYKDNAKLLSFHLNLTIESKTIDQQT</sequence>
<evidence type="ECO:0000259" key="4">
    <source>
        <dbReference type="PROSITE" id="PS50222"/>
    </source>
</evidence>
<dbReference type="Gene3D" id="1.10.238.10">
    <property type="entry name" value="EF-hand"/>
    <property type="match status" value="2"/>
</dbReference>
<reference evidence="5" key="1">
    <citation type="submission" date="2016-06" db="UniProtKB">
        <authorList>
            <consortium name="WormBaseParasite"/>
        </authorList>
    </citation>
    <scope>IDENTIFICATION</scope>
</reference>
<dbReference type="PROSITE" id="PS50222">
    <property type="entry name" value="EF_HAND_2"/>
    <property type="match status" value="1"/>
</dbReference>
<dbReference type="GO" id="GO:0005859">
    <property type="term" value="C:muscle myosin complex"/>
    <property type="evidence" value="ECO:0007669"/>
    <property type="project" value="TreeGrafter"/>
</dbReference>
<dbReference type="InterPro" id="IPR050230">
    <property type="entry name" value="CALM/Myosin/TropC-like"/>
</dbReference>
<evidence type="ECO:0000256" key="1">
    <source>
        <dbReference type="ARBA" id="ARBA00022737"/>
    </source>
</evidence>
<protein>
    <submittedName>
        <fullName evidence="5">EF-hand domain-containing protein</fullName>
    </submittedName>
</protein>
<keyword evidence="2" id="KW-0518">Myosin</keyword>
<evidence type="ECO:0000256" key="3">
    <source>
        <dbReference type="ARBA" id="ARBA00023175"/>
    </source>
</evidence>
<evidence type="ECO:0000313" key="5">
    <source>
        <dbReference type="WBParaSite" id="SSLN_0000870801-mRNA-1"/>
    </source>
</evidence>
<proteinExistence type="predicted"/>
<dbReference type="InterPro" id="IPR011992">
    <property type="entry name" value="EF-hand-dom_pair"/>
</dbReference>
<evidence type="ECO:0000256" key="2">
    <source>
        <dbReference type="ARBA" id="ARBA00023123"/>
    </source>
</evidence>
<dbReference type="GO" id="GO:0005509">
    <property type="term" value="F:calcium ion binding"/>
    <property type="evidence" value="ECO:0007669"/>
    <property type="project" value="InterPro"/>
</dbReference>
<name>A0A183SVX7_SCHSO</name>
<keyword evidence="1" id="KW-0677">Repeat</keyword>
<dbReference type="PANTHER" id="PTHR23048:SF33">
    <property type="entry name" value="MYOSIN LIGHT CHAIN ALKALI"/>
    <property type="match status" value="1"/>
</dbReference>
<feature type="domain" description="EF-hand" evidence="4">
    <location>
        <begin position="135"/>
        <end position="170"/>
    </location>
</feature>
<dbReference type="WBParaSite" id="SSLN_0000870801-mRNA-1">
    <property type="protein sequence ID" value="SSLN_0000870801-mRNA-1"/>
    <property type="gene ID" value="SSLN_0000870801"/>
</dbReference>
<organism evidence="5">
    <name type="scientific">Schistocephalus solidus</name>
    <name type="common">Tapeworm</name>
    <dbReference type="NCBI Taxonomy" id="70667"/>
    <lineage>
        <taxon>Eukaryota</taxon>
        <taxon>Metazoa</taxon>
        <taxon>Spiralia</taxon>
        <taxon>Lophotrochozoa</taxon>
        <taxon>Platyhelminthes</taxon>
        <taxon>Cestoda</taxon>
        <taxon>Eucestoda</taxon>
        <taxon>Diphyllobothriidea</taxon>
        <taxon>Diphyllobothriidae</taxon>
        <taxon>Schistocephalus</taxon>
    </lineage>
</organism>
<accession>A0A183SVX7</accession>
<dbReference type="FunFam" id="1.10.238.10:FF:000001">
    <property type="entry name" value="Calmodulin 1"/>
    <property type="match status" value="1"/>
</dbReference>
<dbReference type="InterPro" id="IPR002048">
    <property type="entry name" value="EF_hand_dom"/>
</dbReference>
<keyword evidence="3" id="KW-0505">Motor protein</keyword>
<dbReference type="SUPFAM" id="SSF47473">
    <property type="entry name" value="EF-hand"/>
    <property type="match status" value="1"/>
</dbReference>
<dbReference type="AlphaFoldDB" id="A0A183SVX7"/>
<dbReference type="PANTHER" id="PTHR23048">
    <property type="entry name" value="MYOSIN LIGHT CHAIN 1, 3"/>
    <property type="match status" value="1"/>
</dbReference>